<proteinExistence type="predicted"/>
<evidence type="ECO:0000313" key="1">
    <source>
        <dbReference type="EMBL" id="PPQ94376.1"/>
    </source>
</evidence>
<sequence>MQGGAAAGFHNEQFKVGTESKSVQGRGVAAKRSISSEPGDIEIGSNIEDRHFEIGTDEHVGGGGKITNDLIKVGSNDKAVATVTVFTGLLNLNTLICRPDSSDDGDWQPSNRSSSSFNEDIKICLDPSIEIQMNELLTLNTLICGLDSSNNGDWQPSNRSSSSLDKDINICLDPNIEIQMNGPLTLNTLICWPDTIKDRDW</sequence>
<organism evidence="1 2">
    <name type="scientific">Psilocybe cyanescens</name>
    <dbReference type="NCBI Taxonomy" id="93625"/>
    <lineage>
        <taxon>Eukaryota</taxon>
        <taxon>Fungi</taxon>
        <taxon>Dikarya</taxon>
        <taxon>Basidiomycota</taxon>
        <taxon>Agaricomycotina</taxon>
        <taxon>Agaricomycetes</taxon>
        <taxon>Agaricomycetidae</taxon>
        <taxon>Agaricales</taxon>
        <taxon>Agaricineae</taxon>
        <taxon>Strophariaceae</taxon>
        <taxon>Psilocybe</taxon>
    </lineage>
</organism>
<protein>
    <submittedName>
        <fullName evidence="1">Uncharacterized protein</fullName>
    </submittedName>
</protein>
<gene>
    <name evidence="1" type="ORF">CVT25_002164</name>
</gene>
<accession>A0A409XUJ8</accession>
<name>A0A409XUJ8_PSICY</name>
<keyword evidence="2" id="KW-1185">Reference proteome</keyword>
<dbReference type="InParanoid" id="A0A409XUJ8"/>
<reference evidence="1 2" key="1">
    <citation type="journal article" date="2018" name="Evol. Lett.">
        <title>Horizontal gene cluster transfer increased hallucinogenic mushroom diversity.</title>
        <authorList>
            <person name="Reynolds H.T."/>
            <person name="Vijayakumar V."/>
            <person name="Gluck-Thaler E."/>
            <person name="Korotkin H.B."/>
            <person name="Matheny P.B."/>
            <person name="Slot J.C."/>
        </authorList>
    </citation>
    <scope>NUCLEOTIDE SEQUENCE [LARGE SCALE GENOMIC DNA]</scope>
    <source>
        <strain evidence="1 2">2631</strain>
    </source>
</reference>
<dbReference type="EMBL" id="NHYD01000361">
    <property type="protein sequence ID" value="PPQ94376.1"/>
    <property type="molecule type" value="Genomic_DNA"/>
</dbReference>
<comment type="caution">
    <text evidence="1">The sequence shown here is derived from an EMBL/GenBank/DDBJ whole genome shotgun (WGS) entry which is preliminary data.</text>
</comment>
<dbReference type="Proteomes" id="UP000283269">
    <property type="component" value="Unassembled WGS sequence"/>
</dbReference>
<dbReference type="AlphaFoldDB" id="A0A409XUJ8"/>
<evidence type="ECO:0000313" key="2">
    <source>
        <dbReference type="Proteomes" id="UP000283269"/>
    </source>
</evidence>